<proteinExistence type="predicted"/>
<name>A0A0R0CF36_9GAMM</name>
<dbReference type="Proteomes" id="UP000052052">
    <property type="component" value="Unassembled WGS sequence"/>
</dbReference>
<evidence type="ECO:0000313" key="1">
    <source>
        <dbReference type="EMBL" id="KRG68037.1"/>
    </source>
</evidence>
<comment type="caution">
    <text evidence="1">The sequence shown here is derived from an EMBL/GenBank/DDBJ whole genome shotgun (WGS) entry which is preliminary data.</text>
</comment>
<keyword evidence="2" id="KW-1185">Reference proteome</keyword>
<gene>
    <name evidence="1" type="ORF">ABB29_14780</name>
</gene>
<protein>
    <submittedName>
        <fullName evidence="1">Uncharacterized protein</fullName>
    </submittedName>
</protein>
<dbReference type="AlphaFoldDB" id="A0A0R0CF36"/>
<reference evidence="1 2" key="1">
    <citation type="submission" date="2015-05" db="EMBL/GenBank/DDBJ databases">
        <title>Genome sequencing and analysis of members of genus Stenotrophomonas.</title>
        <authorList>
            <person name="Patil P.P."/>
            <person name="Midha S."/>
            <person name="Patil P.B."/>
        </authorList>
    </citation>
    <scope>NUCLEOTIDE SEQUENCE [LARGE SCALE GENOMIC DNA]</scope>
    <source>
        <strain evidence="1 2">DSM 21858</strain>
    </source>
</reference>
<sequence length="74" mass="8617">MIFDDDDEVSQGWQRRLRELLCGQHDPLLRQALYRRVEQCIREHDDGGADHALHLRQFQLVYLLTAERGAAALS</sequence>
<organism evidence="1 2">
    <name type="scientific">Pseudoxanthomonas dokdonensis</name>
    <dbReference type="NCBI Taxonomy" id="344882"/>
    <lineage>
        <taxon>Bacteria</taxon>
        <taxon>Pseudomonadati</taxon>
        <taxon>Pseudomonadota</taxon>
        <taxon>Gammaproteobacteria</taxon>
        <taxon>Lysobacterales</taxon>
        <taxon>Lysobacteraceae</taxon>
        <taxon>Pseudoxanthomonas</taxon>
    </lineage>
</organism>
<accession>A0A0R0CF36</accession>
<dbReference type="PATRIC" id="fig|344882.3.peg.1345"/>
<dbReference type="EMBL" id="LDJL01000017">
    <property type="protein sequence ID" value="KRG68037.1"/>
    <property type="molecule type" value="Genomic_DNA"/>
</dbReference>
<evidence type="ECO:0000313" key="2">
    <source>
        <dbReference type="Proteomes" id="UP000052052"/>
    </source>
</evidence>